<dbReference type="SUPFAM" id="SSF54909">
    <property type="entry name" value="Dimeric alpha+beta barrel"/>
    <property type="match status" value="1"/>
</dbReference>
<dbReference type="Gene3D" id="3.30.70.100">
    <property type="match status" value="1"/>
</dbReference>
<name>A0ABS9TER9_9PSEU</name>
<dbReference type="EMBL" id="JAKXMK010000011">
    <property type="protein sequence ID" value="MCH6166883.1"/>
    <property type="molecule type" value="Genomic_DNA"/>
</dbReference>
<evidence type="ECO:0000313" key="1">
    <source>
        <dbReference type="EMBL" id="MCH6166883.1"/>
    </source>
</evidence>
<gene>
    <name evidence="1" type="ORF">MMF94_14430</name>
</gene>
<dbReference type="Proteomes" id="UP001299970">
    <property type="component" value="Unassembled WGS sequence"/>
</dbReference>
<dbReference type="RefSeq" id="WP_241036910.1">
    <property type="nucleotide sequence ID" value="NZ_BAAAJF010000036.1"/>
</dbReference>
<evidence type="ECO:0000313" key="2">
    <source>
        <dbReference type="Proteomes" id="UP001299970"/>
    </source>
</evidence>
<evidence type="ECO:0008006" key="3">
    <source>
        <dbReference type="Google" id="ProtNLM"/>
    </source>
</evidence>
<organism evidence="1 2">
    <name type="scientific">Pseudonocardia alaniniphila</name>
    <dbReference type="NCBI Taxonomy" id="75291"/>
    <lineage>
        <taxon>Bacteria</taxon>
        <taxon>Bacillati</taxon>
        <taxon>Actinomycetota</taxon>
        <taxon>Actinomycetes</taxon>
        <taxon>Pseudonocardiales</taxon>
        <taxon>Pseudonocardiaceae</taxon>
        <taxon>Pseudonocardia</taxon>
    </lineage>
</organism>
<reference evidence="1 2" key="1">
    <citation type="submission" date="2022-03" db="EMBL/GenBank/DDBJ databases">
        <title>Pseudonocardia alaer sp. nov., a novel actinomycete isolated from reed forest soil.</title>
        <authorList>
            <person name="Wang L."/>
        </authorList>
    </citation>
    <scope>NUCLEOTIDE SEQUENCE [LARGE SCALE GENOMIC DNA]</scope>
    <source>
        <strain evidence="1 2">Y-16303</strain>
    </source>
</reference>
<comment type="caution">
    <text evidence="1">The sequence shown here is derived from an EMBL/GenBank/DDBJ whole genome shotgun (WGS) entry which is preliminary data.</text>
</comment>
<dbReference type="InterPro" id="IPR011008">
    <property type="entry name" value="Dimeric_a/b-barrel"/>
</dbReference>
<accession>A0ABS9TER9</accession>
<sequence length="129" mass="14343">MPALPWIPVHEPAPAGEMVVMASRFRVKGYRHVLPFLVDSIRVLAQIRRSDGALGVSLVARPLRREFFTLSAWTDRSALDAVVGSEPHRSVMRRQRAAMADSVFTFWTASTTALPLTWKEADERLAAAA</sequence>
<keyword evidence="2" id="KW-1185">Reference proteome</keyword>
<protein>
    <recommendedName>
        <fullName evidence="3">DUF3291 domain-containing protein</fullName>
    </recommendedName>
</protein>
<proteinExistence type="predicted"/>